<organism evidence="1 2">
    <name type="scientific">Burkholderia cenocepacia</name>
    <dbReference type="NCBI Taxonomy" id="95486"/>
    <lineage>
        <taxon>Bacteria</taxon>
        <taxon>Pseudomonadati</taxon>
        <taxon>Pseudomonadota</taxon>
        <taxon>Betaproteobacteria</taxon>
        <taxon>Burkholderiales</taxon>
        <taxon>Burkholderiaceae</taxon>
        <taxon>Burkholderia</taxon>
        <taxon>Burkholderia cepacia complex</taxon>
    </lineage>
</organism>
<sequence>MISKAGISRTKYWQRTRWLALLPVSALLAGCPPLIVPNVQTETYNKVYSIPANPVPWLALEKDGIDLYMYQDCFQGKCEEQNLVALKSGAAPDWKNLLDAPKLSWQVQGENVPMRRPLSAYVPGTKYRLMGAFGRYPEIVLANPGYLANNKNTSSSPPEVLYRKVEDFDTLAYPGNIDIQLVIYDDDHQWIFANQPEFHPDLKDPPTDLFVPGKLFRFEASDDARLNRPMALYYSSPKLAPTGYRVVAGKAAEWRIDKYRTKHDARQIALADVVFPAVPLKLDTLAVDSKTVSTRPTLRCRYSHTQFNLGWLDAAQHGAPTEKDRKGCAPYQE</sequence>
<keyword evidence="2" id="KW-1185">Reference proteome</keyword>
<evidence type="ECO:0000313" key="2">
    <source>
        <dbReference type="Proteomes" id="UP000029413"/>
    </source>
</evidence>
<gene>
    <name evidence="1" type="ORF">DM39_5565</name>
</gene>
<dbReference type="KEGG" id="bcen:DM39_5565"/>
<protein>
    <recommendedName>
        <fullName evidence="3">Lipoprotein</fullName>
    </recommendedName>
</protein>
<dbReference type="AlphaFoldDB" id="A0AAN0RVL3"/>
<accession>A0AAN0RVL3</accession>
<dbReference type="Proteomes" id="UP000029413">
    <property type="component" value="Chromosome 2"/>
</dbReference>
<dbReference type="PROSITE" id="PS51257">
    <property type="entry name" value="PROKAR_LIPOPROTEIN"/>
    <property type="match status" value="1"/>
</dbReference>
<evidence type="ECO:0008006" key="3">
    <source>
        <dbReference type="Google" id="ProtNLM"/>
    </source>
</evidence>
<dbReference type="EMBL" id="CP007784">
    <property type="protein sequence ID" value="AIO34434.1"/>
    <property type="molecule type" value="Genomic_DNA"/>
</dbReference>
<evidence type="ECO:0000313" key="1">
    <source>
        <dbReference type="EMBL" id="AIO34434.1"/>
    </source>
</evidence>
<proteinExistence type="predicted"/>
<reference evidence="1 2" key="1">
    <citation type="submission" date="2014-05" db="EMBL/GenBank/DDBJ databases">
        <authorList>
            <person name="Bishop-Lilly K.A."/>
            <person name="Broomall S.M."/>
            <person name="Chain P.S."/>
            <person name="Chertkov O."/>
            <person name="Coyne S.R."/>
            <person name="Daligault H.E."/>
            <person name="Davenport K.W."/>
            <person name="Erkkila T."/>
            <person name="Frey K.G."/>
            <person name="Gibbons H.S."/>
            <person name="Gu W."/>
            <person name="Jaissle J."/>
            <person name="Johnson S.L."/>
            <person name="Koroleva G.I."/>
            <person name="Ladner J.T."/>
            <person name="Lo C.-C."/>
            <person name="Minogue T.D."/>
            <person name="Munk C."/>
            <person name="Palacios G.F."/>
            <person name="Redden C.L."/>
            <person name="Rosenzweig C.N."/>
            <person name="Scholz M.B."/>
            <person name="Teshima H."/>
            <person name="Xu Y."/>
        </authorList>
    </citation>
    <scope>NUCLEOTIDE SEQUENCE [LARGE SCALE GENOMIC DNA]</scope>
    <source>
        <strain evidence="1 2">DDS 22E-1</strain>
    </source>
</reference>
<name>A0AAN0RVL3_9BURK</name>